<accession>A0A0A9DKM1</accession>
<protein>
    <submittedName>
        <fullName evidence="1">Uncharacterized protein</fullName>
    </submittedName>
</protein>
<reference evidence="1" key="1">
    <citation type="submission" date="2014-09" db="EMBL/GenBank/DDBJ databases">
        <authorList>
            <person name="Magalhaes I.L.F."/>
            <person name="Oliveira U."/>
            <person name="Santos F.R."/>
            <person name="Vidigal T.H.D.A."/>
            <person name="Brescovit A.D."/>
            <person name="Santos A.J."/>
        </authorList>
    </citation>
    <scope>NUCLEOTIDE SEQUENCE</scope>
    <source>
        <tissue evidence="1">Shoot tissue taken approximately 20 cm above the soil surface</tissue>
    </source>
</reference>
<name>A0A0A9DKM1_ARUDO</name>
<dbReference type="AlphaFoldDB" id="A0A0A9DKM1"/>
<organism evidence="1">
    <name type="scientific">Arundo donax</name>
    <name type="common">Giant reed</name>
    <name type="synonym">Donax arundinaceus</name>
    <dbReference type="NCBI Taxonomy" id="35708"/>
    <lineage>
        <taxon>Eukaryota</taxon>
        <taxon>Viridiplantae</taxon>
        <taxon>Streptophyta</taxon>
        <taxon>Embryophyta</taxon>
        <taxon>Tracheophyta</taxon>
        <taxon>Spermatophyta</taxon>
        <taxon>Magnoliopsida</taxon>
        <taxon>Liliopsida</taxon>
        <taxon>Poales</taxon>
        <taxon>Poaceae</taxon>
        <taxon>PACMAD clade</taxon>
        <taxon>Arundinoideae</taxon>
        <taxon>Arundineae</taxon>
        <taxon>Arundo</taxon>
    </lineage>
</organism>
<dbReference type="EMBL" id="GBRH01208801">
    <property type="protein sequence ID" value="JAD89094.1"/>
    <property type="molecule type" value="Transcribed_RNA"/>
</dbReference>
<reference evidence="1" key="2">
    <citation type="journal article" date="2015" name="Data Brief">
        <title>Shoot transcriptome of the giant reed, Arundo donax.</title>
        <authorList>
            <person name="Barrero R.A."/>
            <person name="Guerrero F.D."/>
            <person name="Moolhuijzen P."/>
            <person name="Goolsby J.A."/>
            <person name="Tidwell J."/>
            <person name="Bellgard S.E."/>
            <person name="Bellgard M.I."/>
        </authorList>
    </citation>
    <scope>NUCLEOTIDE SEQUENCE</scope>
    <source>
        <tissue evidence="1">Shoot tissue taken approximately 20 cm above the soil surface</tissue>
    </source>
</reference>
<sequence>MQDNVHDNLFQHTVLGQFSNLITHLLSFTVTGMPVVAFCNSSAILLTHSKAEFSSISNACSSCSEVSLSIGLPLREDLMCFL</sequence>
<proteinExistence type="predicted"/>
<evidence type="ECO:0000313" key="1">
    <source>
        <dbReference type="EMBL" id="JAD89094.1"/>
    </source>
</evidence>